<evidence type="ECO:0000313" key="9">
    <source>
        <dbReference type="Proteomes" id="UP001168552"/>
    </source>
</evidence>
<dbReference type="InterPro" id="IPR041677">
    <property type="entry name" value="DNA2/NAM7_AAA_11"/>
</dbReference>
<evidence type="ECO:0000259" key="6">
    <source>
        <dbReference type="Pfam" id="PF13086"/>
    </source>
</evidence>
<sequence length="1324" mass="152459">MSTFFKAFQKRLTNLSASNRSLQLLKAGNAWFVDLHAFDFANDKPSFSIIESLIAQKKQAVCPVVDDTSASGNTLSKQLRALQRSVRFIKDERGTDDLYVAWPFIRGQMQDGTVVRAPFCFFPVHLEIQGNTWQLSLREGESGFINPSFLLAYSFFNHTTLKPEVLEASLEDYPSDSTTFRTQLYQWLKNSGISLHFNQDIFLDELRSFQTFTKQELEASEKAGMLKLYPEAVLGIFPQAGSYLYPDYEHLVENYPQQSIEDFFSSKNPFSTTEEGTNSLSYLRKVEEEYTYTPFALDATQENALLAVKSGKSLVVQGPPGTGKTQLIGNLIADFAARGKRVLVVSQKRAALDVLYDRMKQAGLDAFMALVHDFSDDRRGLYQKIEKQIQRLEEYQYLNNGLDTIQLERKFIQTSRRIAQLVQHFQEYKNALFDTTEAGISIKELYLQLIPEKAELALKHVYAHFPISEIQDFKRVIKRYFLLKESIKPAQATWGDRHSFHTHESDGLQQIKVAIQEVGSVFPDFKKQMGAEISWSLVNQWGKQLTLFQEGIAKVNQQSFALMAHWAKLPLGSRPTTLGLDVLKSRLMQCYEEEGLELSTSTEEIGRLQIALQDVLANTKSYLHYTAWKLFSKNRIFVKRALLANSLGASKADIKHLMRMVDNRLNAEHLLSGLKEKQWVLGLPSLQERKQVEAWFDLQAEALQALEVFESLPKSQFYLDKWALSFSDWRQWMADWASKVQTFRARSAEWSRWLSEAQIEGILQDGQEAYVQTLEPYYDDMVALDSLWEDLPDFAQEVLSQLEEYQGKVSKEACFEQSIYLAWIQHIENKYPILRSVSSSVFALEEQELGELIEEKSKMSLDILMMRLRERTYQSVEHNRLKNRVTYKELSHQATKKRKIWPIRKLVDTFDHEVFDLLPCWLASPETVSAIFPLRDMFDLVIFDEASQCYAEKGIPAIVRGKQVVIAGDSKQLPPTDLYQLRWEEDTEEVHLEVDSLLDLASFHWDSFSLQSHYRSAHPELIAFSNTYFYQDSLRCLPERSAVNQPHSALHYHKVEGIWEKNANAEEAHYVVQLAKRLHAQFPQYSMGIVTFNQAQRDAIEDLLEAEAWRPAHPSEPLFVKNIENVQGDERDIILFSIAYAPDKKGKFSMQFGSLNGSGGENRLNVAISRARQQGHVVASIVPHELRVDDSKHAGPKLLREYLRFVYEQTAQRAFVVQGIKENSQSLYAKIKEIVPQLVPNMEASAWLPIADLTLMRENEYLGALLSDDEYYYQSGNIKETHAYLPHTLQQKGWPLAKFHSRWLALQRPYFIEQIQKYLTQLNT</sequence>
<name>A0ABT8F7F2_9BACT</name>
<dbReference type="PANTHER" id="PTHR43788">
    <property type="entry name" value="DNA2/NAM7 HELICASE FAMILY MEMBER"/>
    <property type="match status" value="1"/>
</dbReference>
<keyword evidence="3" id="KW-0378">Hydrolase</keyword>
<dbReference type="InterPro" id="IPR047187">
    <property type="entry name" value="SF1_C_Upf1"/>
</dbReference>
<dbReference type="Gene3D" id="3.40.50.300">
    <property type="entry name" value="P-loop containing nucleotide triphosphate hydrolases"/>
    <property type="match status" value="3"/>
</dbReference>
<keyword evidence="2" id="KW-0547">Nucleotide-binding</keyword>
<evidence type="ECO:0000256" key="2">
    <source>
        <dbReference type="ARBA" id="ARBA00022741"/>
    </source>
</evidence>
<dbReference type="Pfam" id="PF13195">
    <property type="entry name" value="DUF4011"/>
    <property type="match status" value="1"/>
</dbReference>
<accession>A0ABT8F7F2</accession>
<evidence type="ECO:0000313" key="8">
    <source>
        <dbReference type="EMBL" id="MDN4166407.1"/>
    </source>
</evidence>
<dbReference type="RefSeq" id="WP_320004943.1">
    <property type="nucleotide sequence ID" value="NZ_JAUHJS010000006.1"/>
</dbReference>
<feature type="domain" description="DNA2/NAM7 helicase helicase" evidence="6">
    <location>
        <begin position="297"/>
        <end position="372"/>
    </location>
</feature>
<comment type="similarity">
    <text evidence="1">Belongs to the DNA2/NAM7 helicase family.</text>
</comment>
<dbReference type="Proteomes" id="UP001168552">
    <property type="component" value="Unassembled WGS sequence"/>
</dbReference>
<dbReference type="PANTHER" id="PTHR43788:SF8">
    <property type="entry name" value="DNA-BINDING PROTEIN SMUBP-2"/>
    <property type="match status" value="1"/>
</dbReference>
<keyword evidence="4" id="KW-0347">Helicase</keyword>
<dbReference type="InterPro" id="IPR025103">
    <property type="entry name" value="DUF4011"/>
</dbReference>
<feature type="domain" description="DNA2/NAM7 helicase-like C-terminal" evidence="7">
    <location>
        <begin position="1005"/>
        <end position="1179"/>
    </location>
</feature>
<keyword evidence="9" id="KW-1185">Reference proteome</keyword>
<dbReference type="InterPro" id="IPR050534">
    <property type="entry name" value="Coronavir_polyprotein_1ab"/>
</dbReference>
<dbReference type="InterPro" id="IPR041679">
    <property type="entry name" value="DNA2/NAM7-like_C"/>
</dbReference>
<protein>
    <submittedName>
        <fullName evidence="8">AAA domain-containing protein</fullName>
    </submittedName>
</protein>
<dbReference type="CDD" id="cd18808">
    <property type="entry name" value="SF1_C_Upf1"/>
    <property type="match status" value="1"/>
</dbReference>
<organism evidence="8 9">
    <name type="scientific">Shiella aurantiaca</name>
    <dbReference type="NCBI Taxonomy" id="3058365"/>
    <lineage>
        <taxon>Bacteria</taxon>
        <taxon>Pseudomonadati</taxon>
        <taxon>Bacteroidota</taxon>
        <taxon>Cytophagia</taxon>
        <taxon>Cytophagales</taxon>
        <taxon>Shiellaceae</taxon>
        <taxon>Shiella</taxon>
    </lineage>
</organism>
<dbReference type="InterPro" id="IPR027417">
    <property type="entry name" value="P-loop_NTPase"/>
</dbReference>
<dbReference type="Pfam" id="PF13087">
    <property type="entry name" value="AAA_12"/>
    <property type="match status" value="1"/>
</dbReference>
<gene>
    <name evidence="8" type="ORF">QWY31_12925</name>
</gene>
<keyword evidence="5" id="KW-0067">ATP-binding</keyword>
<feature type="domain" description="DNA2/NAM7 helicase helicase" evidence="6">
    <location>
        <begin position="934"/>
        <end position="976"/>
    </location>
</feature>
<dbReference type="Pfam" id="PF13086">
    <property type="entry name" value="AAA_11"/>
    <property type="match status" value="2"/>
</dbReference>
<reference evidence="8" key="1">
    <citation type="submission" date="2023-06" db="EMBL/GenBank/DDBJ databases">
        <title>Cytophagales bacterium Strain LB-30, isolated from soil.</title>
        <authorList>
            <person name="Liu B."/>
        </authorList>
    </citation>
    <scope>NUCLEOTIDE SEQUENCE</scope>
    <source>
        <strain evidence="8">LB-30</strain>
    </source>
</reference>
<evidence type="ECO:0000256" key="3">
    <source>
        <dbReference type="ARBA" id="ARBA00022801"/>
    </source>
</evidence>
<evidence type="ECO:0000259" key="7">
    <source>
        <dbReference type="Pfam" id="PF13087"/>
    </source>
</evidence>
<proteinExistence type="inferred from homology"/>
<evidence type="ECO:0000256" key="5">
    <source>
        <dbReference type="ARBA" id="ARBA00022840"/>
    </source>
</evidence>
<comment type="caution">
    <text evidence="8">The sequence shown here is derived from an EMBL/GenBank/DDBJ whole genome shotgun (WGS) entry which is preliminary data.</text>
</comment>
<dbReference type="SUPFAM" id="SSF52540">
    <property type="entry name" value="P-loop containing nucleoside triphosphate hydrolases"/>
    <property type="match status" value="1"/>
</dbReference>
<evidence type="ECO:0000256" key="1">
    <source>
        <dbReference type="ARBA" id="ARBA00007913"/>
    </source>
</evidence>
<evidence type="ECO:0000256" key="4">
    <source>
        <dbReference type="ARBA" id="ARBA00022806"/>
    </source>
</evidence>
<dbReference type="EMBL" id="JAUHJS010000006">
    <property type="protein sequence ID" value="MDN4166407.1"/>
    <property type="molecule type" value="Genomic_DNA"/>
</dbReference>